<name>A0A8K0K7U2_LADFU</name>
<keyword evidence="1" id="KW-0732">Signal</keyword>
<sequence length="269" mass="29704">MFPSSALLLATFSLFFAALANFGSTECNTSPKTEQSFSLSLQSKKFEREKWINSFSLNGYLSNESDALLLDLQHEIVNCGGERKFHIQGTLKEAPFKNLSDGLAFHPKCGINVALFNNGHSLKKLNVEDRINGVVFTNRPLKINEVFEVKVDNKINKLGYFMGIGVTTHSPNEIEAIPGHYNGVKTGTWMLYHNHVFNNGNVLIKENDQHLDKLQVGDRVGIMISEFGSLHLFINGADKGPVASGIPSSMSGIFEFYGDVAQVTLTSKT</sequence>
<dbReference type="Gene3D" id="2.60.120.920">
    <property type="match status" value="1"/>
</dbReference>
<dbReference type="EMBL" id="KZ308429">
    <property type="protein sequence ID" value="KAG8229463.1"/>
    <property type="molecule type" value="Genomic_DNA"/>
</dbReference>
<accession>A0A8K0K7U2</accession>
<reference evidence="3" key="1">
    <citation type="submission" date="2013-04" db="EMBL/GenBank/DDBJ databases">
        <authorList>
            <person name="Qu J."/>
            <person name="Murali S.C."/>
            <person name="Bandaranaike D."/>
            <person name="Bellair M."/>
            <person name="Blankenburg K."/>
            <person name="Chao H."/>
            <person name="Dinh H."/>
            <person name="Doddapaneni H."/>
            <person name="Downs B."/>
            <person name="Dugan-Rocha S."/>
            <person name="Elkadiri S."/>
            <person name="Gnanaolivu R.D."/>
            <person name="Hernandez B."/>
            <person name="Javaid M."/>
            <person name="Jayaseelan J.C."/>
            <person name="Lee S."/>
            <person name="Li M."/>
            <person name="Ming W."/>
            <person name="Munidasa M."/>
            <person name="Muniz J."/>
            <person name="Nguyen L."/>
            <person name="Ongeri F."/>
            <person name="Osuji N."/>
            <person name="Pu L.-L."/>
            <person name="Puazo M."/>
            <person name="Qu C."/>
            <person name="Quiroz J."/>
            <person name="Raj R."/>
            <person name="Weissenberger G."/>
            <person name="Xin Y."/>
            <person name="Zou X."/>
            <person name="Han Y."/>
            <person name="Richards S."/>
            <person name="Worley K."/>
            <person name="Muzny D."/>
            <person name="Gibbs R."/>
        </authorList>
    </citation>
    <scope>NUCLEOTIDE SEQUENCE</scope>
    <source>
        <strain evidence="3">Sampled in the wild</strain>
    </source>
</reference>
<gene>
    <name evidence="3" type="ORF">J437_LFUL005568</name>
</gene>
<evidence type="ECO:0000313" key="4">
    <source>
        <dbReference type="Proteomes" id="UP000792457"/>
    </source>
</evidence>
<dbReference type="Pfam" id="PF07177">
    <property type="entry name" value="Neuralized"/>
    <property type="match status" value="1"/>
</dbReference>
<dbReference type="InterPro" id="IPR037962">
    <property type="entry name" value="Neuralized"/>
</dbReference>
<evidence type="ECO:0000259" key="2">
    <source>
        <dbReference type="PROSITE" id="PS51065"/>
    </source>
</evidence>
<dbReference type="GO" id="GO:0061630">
    <property type="term" value="F:ubiquitin protein ligase activity"/>
    <property type="evidence" value="ECO:0007669"/>
    <property type="project" value="TreeGrafter"/>
</dbReference>
<dbReference type="CDD" id="cd12887">
    <property type="entry name" value="SPRY_NHR_like"/>
    <property type="match status" value="1"/>
</dbReference>
<dbReference type="InterPro" id="IPR043136">
    <property type="entry name" value="B30.2/SPRY_sf"/>
</dbReference>
<reference evidence="3" key="2">
    <citation type="submission" date="2017-10" db="EMBL/GenBank/DDBJ databases">
        <title>Ladona fulva Genome sequencing and assembly.</title>
        <authorList>
            <person name="Murali S."/>
            <person name="Richards S."/>
            <person name="Bandaranaike D."/>
            <person name="Bellair M."/>
            <person name="Blankenburg K."/>
            <person name="Chao H."/>
            <person name="Dinh H."/>
            <person name="Doddapaneni H."/>
            <person name="Dugan-Rocha S."/>
            <person name="Elkadiri S."/>
            <person name="Gnanaolivu R."/>
            <person name="Hernandez B."/>
            <person name="Skinner E."/>
            <person name="Javaid M."/>
            <person name="Lee S."/>
            <person name="Li M."/>
            <person name="Ming W."/>
            <person name="Munidasa M."/>
            <person name="Muniz J."/>
            <person name="Nguyen L."/>
            <person name="Hughes D."/>
            <person name="Osuji N."/>
            <person name="Pu L.-L."/>
            <person name="Puazo M."/>
            <person name="Qu C."/>
            <person name="Quiroz J."/>
            <person name="Raj R."/>
            <person name="Weissenberger G."/>
            <person name="Xin Y."/>
            <person name="Zou X."/>
            <person name="Han Y."/>
            <person name="Worley K."/>
            <person name="Muzny D."/>
            <person name="Gibbs R."/>
        </authorList>
    </citation>
    <scope>NUCLEOTIDE SEQUENCE</scope>
    <source>
        <strain evidence="3">Sampled in the wild</strain>
    </source>
</reference>
<dbReference type="PROSITE" id="PS51065">
    <property type="entry name" value="NHR"/>
    <property type="match status" value="1"/>
</dbReference>
<comment type="caution">
    <text evidence="3">The sequence shown here is derived from an EMBL/GenBank/DDBJ whole genome shotgun (WGS) entry which is preliminary data.</text>
</comment>
<keyword evidence="4" id="KW-1185">Reference proteome</keyword>
<dbReference type="Proteomes" id="UP000792457">
    <property type="component" value="Unassembled WGS sequence"/>
</dbReference>
<feature type="chain" id="PRO_5035445138" description="NHR domain-containing protein" evidence="1">
    <location>
        <begin position="28"/>
        <end position="269"/>
    </location>
</feature>
<protein>
    <recommendedName>
        <fullName evidence="2">NHR domain-containing protein</fullName>
    </recommendedName>
</protein>
<proteinExistence type="predicted"/>
<dbReference type="OrthoDB" id="49113at2759"/>
<dbReference type="PANTHER" id="PTHR12429:SF8">
    <property type="entry name" value="NEURALIZED-LIKE PROTEIN 2"/>
    <property type="match status" value="1"/>
</dbReference>
<dbReference type="FunFam" id="2.60.120.920:FF:000001">
    <property type="entry name" value="neuralized-like protein 4 isoform X1"/>
    <property type="match status" value="1"/>
</dbReference>
<dbReference type="InterPro" id="IPR006573">
    <property type="entry name" value="NHR_dom"/>
</dbReference>
<dbReference type="PANTHER" id="PTHR12429">
    <property type="entry name" value="NEURALIZED"/>
    <property type="match status" value="1"/>
</dbReference>
<feature type="domain" description="NHR" evidence="2">
    <location>
        <begin position="102"/>
        <end position="268"/>
    </location>
</feature>
<dbReference type="AlphaFoldDB" id="A0A8K0K7U2"/>
<dbReference type="SMART" id="SM00588">
    <property type="entry name" value="NEUZ"/>
    <property type="match status" value="1"/>
</dbReference>
<evidence type="ECO:0000313" key="3">
    <source>
        <dbReference type="EMBL" id="KAG8229463.1"/>
    </source>
</evidence>
<organism evidence="3 4">
    <name type="scientific">Ladona fulva</name>
    <name type="common">Scarce chaser dragonfly</name>
    <name type="synonym">Libellula fulva</name>
    <dbReference type="NCBI Taxonomy" id="123851"/>
    <lineage>
        <taxon>Eukaryota</taxon>
        <taxon>Metazoa</taxon>
        <taxon>Ecdysozoa</taxon>
        <taxon>Arthropoda</taxon>
        <taxon>Hexapoda</taxon>
        <taxon>Insecta</taxon>
        <taxon>Pterygota</taxon>
        <taxon>Palaeoptera</taxon>
        <taxon>Odonata</taxon>
        <taxon>Epiprocta</taxon>
        <taxon>Anisoptera</taxon>
        <taxon>Libelluloidea</taxon>
        <taxon>Libellulidae</taxon>
        <taxon>Ladona</taxon>
    </lineage>
</organism>
<feature type="signal peptide" evidence="1">
    <location>
        <begin position="1"/>
        <end position="27"/>
    </location>
</feature>
<evidence type="ECO:0000256" key="1">
    <source>
        <dbReference type="SAM" id="SignalP"/>
    </source>
</evidence>